<evidence type="ECO:0000313" key="3">
    <source>
        <dbReference type="EMBL" id="NEY18781.1"/>
    </source>
</evidence>
<reference evidence="3" key="2">
    <citation type="submission" date="2020-02" db="EMBL/GenBank/DDBJ databases">
        <authorList>
            <person name="Feng H."/>
        </authorList>
    </citation>
    <scope>NUCLEOTIDE SEQUENCE [LARGE SCALE GENOMIC DNA]</scope>
    <source>
        <strain evidence="3">Gsoil 114</strain>
    </source>
</reference>
<keyword evidence="5" id="KW-1185">Reference proteome</keyword>
<dbReference type="PANTHER" id="PTHR43798">
    <property type="entry name" value="MONOACYLGLYCEROL LIPASE"/>
    <property type="match status" value="1"/>
</dbReference>
<dbReference type="RefSeq" id="WP_025730991.1">
    <property type="nucleotide sequence ID" value="NZ_JAAIWK010000002.1"/>
</dbReference>
<dbReference type="OrthoDB" id="9805423at2"/>
<dbReference type="STRING" id="363870.NG54_16995"/>
<dbReference type="InterPro" id="IPR029058">
    <property type="entry name" value="AB_hydrolase_fold"/>
</dbReference>
<dbReference type="PRINTS" id="PR00111">
    <property type="entry name" value="ABHYDROLASE"/>
</dbReference>
<reference evidence="2 4" key="1">
    <citation type="submission" date="2014-10" db="EMBL/GenBank/DDBJ databases">
        <title>Draft genome of phytase producing Bacillus ginsengihumi strain M2.11.</title>
        <authorList>
            <person name="Toymentseva A."/>
            <person name="Boulygina E.A."/>
            <person name="Kazakov S.V."/>
            <person name="Kayumov I."/>
            <person name="Suleimanova A.D."/>
            <person name="Mardanova A.M."/>
            <person name="Maria S.N."/>
            <person name="Sergey M.Y."/>
            <person name="Sharipova M.R."/>
        </authorList>
    </citation>
    <scope>NUCLEOTIDE SEQUENCE [LARGE SCALE GENOMIC DNA]</scope>
    <source>
        <strain evidence="2 4">M2.11</strain>
    </source>
</reference>
<sequence>MPSTQINGVNMFFELKGHGATLVFIHPPVLPSEIFRFQLKQLSKHYQILLFDIRGHGYSSPSPTEWNFSDIAKDLKQLLDQLNIRHVWICGYSAGASIAFEFTHLFPEKVKGLIQIGPVPAVNDLLLKGMVKIAMNAAAKNKIPLISYVGAMLNTNTLRLFFSLLKTAKMTNANDAACFYRSYYKFQCMAYLADIHQPVLLIYGKEDKVFGKYAESLTHLLPNYTLTFIEKAKHEVPGNFYHDLNHLIRNFIV</sequence>
<comment type="caution">
    <text evidence="2">The sequence shown here is derived from an EMBL/GenBank/DDBJ whole genome shotgun (WGS) entry which is preliminary data.</text>
</comment>
<dbReference type="InterPro" id="IPR000073">
    <property type="entry name" value="AB_hydrolase_1"/>
</dbReference>
<evidence type="ECO:0000259" key="1">
    <source>
        <dbReference type="Pfam" id="PF00561"/>
    </source>
</evidence>
<dbReference type="Proteomes" id="UP000030588">
    <property type="component" value="Unassembled WGS sequence"/>
</dbReference>
<feature type="domain" description="AB hydrolase-1" evidence="1">
    <location>
        <begin position="32"/>
        <end position="236"/>
    </location>
</feature>
<keyword evidence="3" id="KW-0378">Hydrolase</keyword>
<name>A0A0A6XVK1_9BACI</name>
<dbReference type="SUPFAM" id="SSF53474">
    <property type="entry name" value="alpha/beta-Hydrolases"/>
    <property type="match status" value="1"/>
</dbReference>
<accession>A0A0A6XVK1</accession>
<dbReference type="Gene3D" id="3.40.50.1820">
    <property type="entry name" value="alpha/beta hydrolase"/>
    <property type="match status" value="1"/>
</dbReference>
<dbReference type="EMBL" id="JAAIWK010000002">
    <property type="protein sequence ID" value="NEY18781.1"/>
    <property type="molecule type" value="Genomic_DNA"/>
</dbReference>
<dbReference type="InterPro" id="IPR050266">
    <property type="entry name" value="AB_hydrolase_sf"/>
</dbReference>
<gene>
    <name evidence="3" type="ORF">G4D61_02215</name>
    <name evidence="2" type="ORF">NG54_16995</name>
</gene>
<evidence type="ECO:0000313" key="2">
    <source>
        <dbReference type="EMBL" id="KHD84212.1"/>
    </source>
</evidence>
<evidence type="ECO:0000313" key="4">
    <source>
        <dbReference type="Proteomes" id="UP000030588"/>
    </source>
</evidence>
<proteinExistence type="predicted"/>
<dbReference type="Proteomes" id="UP000476934">
    <property type="component" value="Unassembled WGS sequence"/>
</dbReference>
<dbReference type="GO" id="GO:0016787">
    <property type="term" value="F:hydrolase activity"/>
    <property type="evidence" value="ECO:0007669"/>
    <property type="project" value="UniProtKB-KW"/>
</dbReference>
<protein>
    <submittedName>
        <fullName evidence="3">Alpha/beta hydrolase</fullName>
    </submittedName>
</protein>
<organism evidence="2 4">
    <name type="scientific">Heyndrickxia ginsengihumi</name>
    <dbReference type="NCBI Taxonomy" id="363870"/>
    <lineage>
        <taxon>Bacteria</taxon>
        <taxon>Bacillati</taxon>
        <taxon>Bacillota</taxon>
        <taxon>Bacilli</taxon>
        <taxon>Bacillales</taxon>
        <taxon>Bacillaceae</taxon>
        <taxon>Heyndrickxia</taxon>
    </lineage>
</organism>
<evidence type="ECO:0000313" key="5">
    <source>
        <dbReference type="Proteomes" id="UP000476934"/>
    </source>
</evidence>
<dbReference type="Pfam" id="PF00561">
    <property type="entry name" value="Abhydrolase_1"/>
    <property type="match status" value="1"/>
</dbReference>
<dbReference type="AlphaFoldDB" id="A0A0A6XVK1"/>
<dbReference type="EMBL" id="JRUN01000084">
    <property type="protein sequence ID" value="KHD84212.1"/>
    <property type="molecule type" value="Genomic_DNA"/>
</dbReference>
<reference evidence="3 5" key="3">
    <citation type="submission" date="2020-03" db="EMBL/GenBank/DDBJ databases">
        <title>Bacillus aquiflavi sp. nov., isolated from yellow water of strong flavor Chinese baijiu in Yibin region of China.</title>
        <authorList>
            <person name="Xie J."/>
        </authorList>
    </citation>
    <scope>NUCLEOTIDE SEQUENCE [LARGE SCALE GENOMIC DNA]</scope>
    <source>
        <strain evidence="3 5">Gsoil 114</strain>
    </source>
</reference>